<feature type="non-terminal residue" evidence="2">
    <location>
        <position position="218"/>
    </location>
</feature>
<protein>
    <submittedName>
        <fullName evidence="2">Uncharacterized protein</fullName>
    </submittedName>
</protein>
<proteinExistence type="predicted"/>
<evidence type="ECO:0000256" key="1">
    <source>
        <dbReference type="SAM" id="MobiDB-lite"/>
    </source>
</evidence>
<evidence type="ECO:0000313" key="2">
    <source>
        <dbReference type="EMBL" id="JAS13257.1"/>
    </source>
</evidence>
<name>A0A1B6CIK8_9HEMI</name>
<accession>A0A1B6CIK8</accession>
<gene>
    <name evidence="2" type="ORF">g.20994</name>
</gene>
<sequence>MELKKLEVDAVSKFALTTTQNLTKLQGNPLAPISIRVIARLCSHSFITSKCKEFKEKYKINEKEILQIFNKKKSKKKVLKISVTSNNSLNESSGIESDISEQNNNCSEEGEEEEEEDDIESNNENDSGSDQNSEIDDIPLQNKKLIISDTSHKKESLMYDKNSNSENEGSHISRRDKIMKKVKSNKVTDIKREHEIQSENNLDKVKVVDPFFITKENE</sequence>
<dbReference type="AlphaFoldDB" id="A0A1B6CIK8"/>
<reference evidence="2" key="1">
    <citation type="submission" date="2015-12" db="EMBL/GenBank/DDBJ databases">
        <title>De novo transcriptome assembly of four potential Pierce s Disease insect vectors from Arizona vineyards.</title>
        <authorList>
            <person name="Tassone E.E."/>
        </authorList>
    </citation>
    <scope>NUCLEOTIDE SEQUENCE</scope>
</reference>
<feature type="compositionally biased region" description="Acidic residues" evidence="1">
    <location>
        <begin position="108"/>
        <end position="123"/>
    </location>
</feature>
<organism evidence="2">
    <name type="scientific">Clastoptera arizonana</name>
    <name type="common">Arizona spittle bug</name>
    <dbReference type="NCBI Taxonomy" id="38151"/>
    <lineage>
        <taxon>Eukaryota</taxon>
        <taxon>Metazoa</taxon>
        <taxon>Ecdysozoa</taxon>
        <taxon>Arthropoda</taxon>
        <taxon>Hexapoda</taxon>
        <taxon>Insecta</taxon>
        <taxon>Pterygota</taxon>
        <taxon>Neoptera</taxon>
        <taxon>Paraneoptera</taxon>
        <taxon>Hemiptera</taxon>
        <taxon>Auchenorrhyncha</taxon>
        <taxon>Cercopoidea</taxon>
        <taxon>Clastopteridae</taxon>
        <taxon>Clastoptera</taxon>
    </lineage>
</organism>
<dbReference type="EMBL" id="GEDC01024041">
    <property type="protein sequence ID" value="JAS13257.1"/>
    <property type="molecule type" value="Transcribed_RNA"/>
</dbReference>
<feature type="region of interest" description="Disordered" evidence="1">
    <location>
        <begin position="90"/>
        <end position="186"/>
    </location>
</feature>